<dbReference type="EMBL" id="CP041692">
    <property type="protein sequence ID" value="QDP96376.1"/>
    <property type="molecule type" value="Genomic_DNA"/>
</dbReference>
<keyword evidence="10" id="KW-1185">Reference proteome</keyword>
<dbReference type="GO" id="GO:0022857">
    <property type="term" value="F:transmembrane transporter activity"/>
    <property type="evidence" value="ECO:0007669"/>
    <property type="project" value="InterPro"/>
</dbReference>
<keyword evidence="2" id="KW-0813">Transport</keyword>
<feature type="transmembrane region" description="Helical" evidence="7">
    <location>
        <begin position="175"/>
        <end position="195"/>
    </location>
</feature>
<feature type="transmembrane region" description="Helical" evidence="7">
    <location>
        <begin position="374"/>
        <end position="397"/>
    </location>
</feature>
<keyword evidence="6 7" id="KW-0472">Membrane</keyword>
<keyword evidence="4 7" id="KW-0812">Transmembrane</keyword>
<feature type="transmembrane region" description="Helical" evidence="7">
    <location>
        <begin position="82"/>
        <end position="102"/>
    </location>
</feature>
<dbReference type="OrthoDB" id="5242249at2"/>
<evidence type="ECO:0000256" key="1">
    <source>
        <dbReference type="ARBA" id="ARBA00004651"/>
    </source>
</evidence>
<dbReference type="AlphaFoldDB" id="A0A516PYX0"/>
<reference evidence="9 10" key="1">
    <citation type="submission" date="2019-07" db="EMBL/GenBank/DDBJ databases">
        <title>Microlunatus dokdonensis sp. nov. isolated from the rhizospheric soil of the wild plant Elymus tsukushiensis.</title>
        <authorList>
            <person name="Ghim S.-Y."/>
            <person name="Hwang Y.-J."/>
            <person name="Son J.-S."/>
            <person name="Shin J.-H."/>
        </authorList>
    </citation>
    <scope>NUCLEOTIDE SEQUENCE [LARGE SCALE GENOMIC DNA]</scope>
    <source>
        <strain evidence="9 10">KUDC0627</strain>
    </source>
</reference>
<proteinExistence type="predicted"/>
<dbReference type="KEGG" id="mik:FOE78_11110"/>
<feature type="transmembrane region" description="Helical" evidence="7">
    <location>
        <begin position="286"/>
        <end position="308"/>
    </location>
</feature>
<keyword evidence="3" id="KW-1003">Cell membrane</keyword>
<accession>A0A516PYX0</accession>
<feature type="transmembrane region" description="Helical" evidence="7">
    <location>
        <begin position="347"/>
        <end position="368"/>
    </location>
</feature>
<dbReference type="GO" id="GO:0005886">
    <property type="term" value="C:plasma membrane"/>
    <property type="evidence" value="ECO:0007669"/>
    <property type="project" value="UniProtKB-SubCell"/>
</dbReference>
<evidence type="ECO:0000259" key="8">
    <source>
        <dbReference type="PROSITE" id="PS50850"/>
    </source>
</evidence>
<dbReference type="PANTHER" id="PTHR23517">
    <property type="entry name" value="RESISTANCE PROTEIN MDTM, PUTATIVE-RELATED-RELATED"/>
    <property type="match status" value="1"/>
</dbReference>
<dbReference type="PROSITE" id="PS50850">
    <property type="entry name" value="MFS"/>
    <property type="match status" value="1"/>
</dbReference>
<dbReference type="InterPro" id="IPR050171">
    <property type="entry name" value="MFS_Transporters"/>
</dbReference>
<name>A0A516PYX0_9ACTN</name>
<feature type="transmembrane region" description="Helical" evidence="7">
    <location>
        <begin position="222"/>
        <end position="244"/>
    </location>
</feature>
<evidence type="ECO:0000256" key="7">
    <source>
        <dbReference type="SAM" id="Phobius"/>
    </source>
</evidence>
<dbReference type="InterPro" id="IPR020846">
    <property type="entry name" value="MFS_dom"/>
</dbReference>
<evidence type="ECO:0000256" key="2">
    <source>
        <dbReference type="ARBA" id="ARBA00022448"/>
    </source>
</evidence>
<evidence type="ECO:0000256" key="5">
    <source>
        <dbReference type="ARBA" id="ARBA00022989"/>
    </source>
</evidence>
<feature type="transmembrane region" description="Helical" evidence="7">
    <location>
        <begin position="250"/>
        <end position="274"/>
    </location>
</feature>
<feature type="transmembrane region" description="Helical" evidence="7">
    <location>
        <begin position="14"/>
        <end position="31"/>
    </location>
</feature>
<dbReference type="Proteomes" id="UP000319263">
    <property type="component" value="Chromosome"/>
</dbReference>
<dbReference type="InterPro" id="IPR036259">
    <property type="entry name" value="MFS_trans_sf"/>
</dbReference>
<dbReference type="Pfam" id="PF07690">
    <property type="entry name" value="MFS_1"/>
    <property type="match status" value="1"/>
</dbReference>
<dbReference type="PROSITE" id="PS00216">
    <property type="entry name" value="SUGAR_TRANSPORT_1"/>
    <property type="match status" value="1"/>
</dbReference>
<comment type="subcellular location">
    <subcellularLocation>
        <location evidence="1">Cell membrane</location>
        <topology evidence="1">Multi-pass membrane protein</topology>
    </subcellularLocation>
</comment>
<feature type="transmembrane region" description="Helical" evidence="7">
    <location>
        <begin position="108"/>
        <end position="129"/>
    </location>
</feature>
<feature type="domain" description="Major facilitator superfamily (MFS) profile" evidence="8">
    <location>
        <begin position="16"/>
        <end position="403"/>
    </location>
</feature>
<keyword evidence="5 7" id="KW-1133">Transmembrane helix</keyword>
<evidence type="ECO:0000256" key="4">
    <source>
        <dbReference type="ARBA" id="ARBA00022692"/>
    </source>
</evidence>
<evidence type="ECO:0000313" key="9">
    <source>
        <dbReference type="EMBL" id="QDP96376.1"/>
    </source>
</evidence>
<organism evidence="9 10">
    <name type="scientific">Microlunatus elymi</name>
    <dbReference type="NCBI Taxonomy" id="2596828"/>
    <lineage>
        <taxon>Bacteria</taxon>
        <taxon>Bacillati</taxon>
        <taxon>Actinomycetota</taxon>
        <taxon>Actinomycetes</taxon>
        <taxon>Propionibacteriales</taxon>
        <taxon>Propionibacteriaceae</taxon>
        <taxon>Microlunatus</taxon>
    </lineage>
</organism>
<feature type="transmembrane region" description="Helical" evidence="7">
    <location>
        <begin position="51"/>
        <end position="70"/>
    </location>
</feature>
<evidence type="ECO:0000256" key="6">
    <source>
        <dbReference type="ARBA" id="ARBA00023136"/>
    </source>
</evidence>
<feature type="transmembrane region" description="Helical" evidence="7">
    <location>
        <begin position="314"/>
        <end position="335"/>
    </location>
</feature>
<evidence type="ECO:0000256" key="3">
    <source>
        <dbReference type="ARBA" id="ARBA00022475"/>
    </source>
</evidence>
<dbReference type="Gene3D" id="1.20.1250.20">
    <property type="entry name" value="MFS general substrate transporter like domains"/>
    <property type="match status" value="1"/>
</dbReference>
<dbReference type="InterPro" id="IPR011701">
    <property type="entry name" value="MFS"/>
</dbReference>
<gene>
    <name evidence="9" type="ORF">FOE78_11110</name>
</gene>
<dbReference type="InterPro" id="IPR005829">
    <property type="entry name" value="Sugar_transporter_CS"/>
</dbReference>
<feature type="transmembrane region" description="Helical" evidence="7">
    <location>
        <begin position="150"/>
        <end position="169"/>
    </location>
</feature>
<sequence length="426" mass="43505">MRVSRTTLPLPSRLVRWIGVALALFAVAWGGNQFTPLLVMYRQHSGFSGQAVTLLLAAYVLGIIPALLLGGPLSDRYGRRPLVCPAPVIAAFGSGLLAVGAGSELLLFGGRVLCGVALGLGMAAGSSWLKELVELAEPGSGRGAGRAAMSLSAGFALGAAAAAALAQYAPWPTVLPYLVQIAMAGLAMGALIGTAETRAPQVCRSGGLLSDLVVPAARQRRFLTVVLPTAPWIFGLAGSAYAVLPMLAGRWVGGIETAWSGLHCLIALGCGIAVQPVGRWLGRFGTVVAPAVGMVTGLAGLLLGAIEITAPGPAGFLICAAVLGCGYGLLLTAGLQEVQRLAGPDDLAKLTAVFYTLAYLGFFVPMLLAELSAWIGYPVMFAAGAGLALACLLVVLIGGRDRRAVVDPEPESAAALSLTVAERTRG</sequence>
<protein>
    <submittedName>
        <fullName evidence="9">MFS transporter</fullName>
    </submittedName>
</protein>
<dbReference type="SUPFAM" id="SSF103473">
    <property type="entry name" value="MFS general substrate transporter"/>
    <property type="match status" value="1"/>
</dbReference>
<evidence type="ECO:0000313" key="10">
    <source>
        <dbReference type="Proteomes" id="UP000319263"/>
    </source>
</evidence>